<dbReference type="AlphaFoldDB" id="H5T7S0"/>
<dbReference type="Pfam" id="PF04608">
    <property type="entry name" value="PgpA"/>
    <property type="match status" value="1"/>
</dbReference>
<keyword evidence="1" id="KW-0997">Cell inner membrane</keyword>
<keyword evidence="1 4" id="KW-0378">Hydrolase</keyword>
<keyword evidence="1" id="KW-1003">Cell membrane</keyword>
<feature type="transmembrane region" description="Helical" evidence="2">
    <location>
        <begin position="12"/>
        <end position="32"/>
    </location>
</feature>
<dbReference type="eggNOG" id="COG1267">
    <property type="taxonomic scope" value="Bacteria"/>
</dbReference>
<dbReference type="Proteomes" id="UP000053586">
    <property type="component" value="Unassembled WGS sequence"/>
</dbReference>
<organism evidence="4 5">
    <name type="scientific">Glaciecola punicea ACAM 611</name>
    <dbReference type="NCBI Taxonomy" id="1121923"/>
    <lineage>
        <taxon>Bacteria</taxon>
        <taxon>Pseudomonadati</taxon>
        <taxon>Pseudomonadota</taxon>
        <taxon>Gammaproteobacteria</taxon>
        <taxon>Alteromonadales</taxon>
        <taxon>Alteromonadaceae</taxon>
        <taxon>Glaciecola</taxon>
    </lineage>
</organism>
<dbReference type="STRING" id="56804.BAE46_10765"/>
<comment type="pathway">
    <text evidence="1">Phospholipid metabolism; phosphatidylglycerol biosynthesis; phosphatidylglycerol from CDP-diacylglycerol: step 2/2.</text>
</comment>
<keyword evidence="5" id="KW-1185">Reference proteome</keyword>
<dbReference type="InterPro" id="IPR007686">
    <property type="entry name" value="YutG/PgpA"/>
</dbReference>
<dbReference type="EC" id="3.1.3.27" evidence="1"/>
<keyword evidence="1" id="KW-0479">Metal-binding</keyword>
<comment type="caution">
    <text evidence="4">The sequence shown here is derived from an EMBL/GenBank/DDBJ whole genome shotgun (WGS) entry which is preliminary data.</text>
</comment>
<comment type="catalytic activity">
    <reaction evidence="1">
        <text>a 1,2-diacyl-sn-glycero-3-phospho-(1'-sn-glycero-3'-phosphate) + H2O = a 1,2-diacyl-sn-glycero-3-phospho-(1'-sn-glycerol) + phosphate</text>
        <dbReference type="Rhea" id="RHEA:33751"/>
        <dbReference type="ChEBI" id="CHEBI:15377"/>
        <dbReference type="ChEBI" id="CHEBI:43474"/>
        <dbReference type="ChEBI" id="CHEBI:60110"/>
        <dbReference type="ChEBI" id="CHEBI:64716"/>
        <dbReference type="EC" id="3.1.3.27"/>
    </reaction>
</comment>
<keyword evidence="1" id="KW-0595">Phospholipid degradation</keyword>
<sequence length="166" mass="18265">MEKSLRAKVNLYHPAHFLGFGFGSGLVGLMPGTMGSLVAIPIVILMSYLALIPYVILTTVAAVGGIYICQKVSDDMGVHDHGAIVWDEIVGMMIVFIAIPISWHSLLIGFLLFRVFDILKPWPISFLDKNVHGGWGIMVDDIVAGFFSLICLHLIYIGLAYFEKVL</sequence>
<evidence type="ECO:0000256" key="1">
    <source>
        <dbReference type="PIRNR" id="PIRNR006162"/>
    </source>
</evidence>
<gene>
    <name evidence="4" type="primary">pgpA</name>
    <name evidence="4" type="ORF">GPUN_0193</name>
</gene>
<comment type="subcellular location">
    <subcellularLocation>
        <location evidence="1">Cell inner membrane</location>
        <topology evidence="1">Multi-pass membrane protein</topology>
    </subcellularLocation>
</comment>
<keyword evidence="1" id="KW-0443">Lipid metabolism</keyword>
<name>H5T7S0_9ALTE</name>
<dbReference type="PANTHER" id="PTHR36305">
    <property type="entry name" value="PHOSPHATIDYLGLYCEROPHOSPHATASE A"/>
    <property type="match status" value="1"/>
</dbReference>
<keyword evidence="1" id="KW-1208">Phospholipid metabolism</keyword>
<reference evidence="4 5" key="2">
    <citation type="journal article" date="2017" name="Antonie Van Leeuwenhoek">
        <title>Rhizobium rhizosphaerae sp. nov., a novel species isolated from rice rhizosphere.</title>
        <authorList>
            <person name="Zhao J.J."/>
            <person name="Zhang J."/>
            <person name="Zhang R.J."/>
            <person name="Zhang C.W."/>
            <person name="Yin H.Q."/>
            <person name="Zhang X.X."/>
        </authorList>
    </citation>
    <scope>NUCLEOTIDE SEQUENCE [LARGE SCALE GENOMIC DNA]</scope>
    <source>
        <strain evidence="4 5">ACAM 611</strain>
    </source>
</reference>
<dbReference type="UniPathway" id="UPA00084">
    <property type="reaction ID" value="UER00504"/>
</dbReference>
<dbReference type="GO" id="GO:0009395">
    <property type="term" value="P:phospholipid catabolic process"/>
    <property type="evidence" value="ECO:0007669"/>
    <property type="project" value="UniProtKB-KW"/>
</dbReference>
<feature type="transmembrane region" description="Helical" evidence="2">
    <location>
        <begin position="38"/>
        <end position="68"/>
    </location>
</feature>
<dbReference type="GO" id="GO:0006655">
    <property type="term" value="P:phosphatidylglycerol biosynthetic process"/>
    <property type="evidence" value="ECO:0007669"/>
    <property type="project" value="UniProtKB-UniPathway"/>
</dbReference>
<feature type="transmembrane region" description="Helical" evidence="2">
    <location>
        <begin position="142"/>
        <end position="162"/>
    </location>
</feature>
<dbReference type="SUPFAM" id="SSF101307">
    <property type="entry name" value="YutG-like"/>
    <property type="match status" value="1"/>
</dbReference>
<dbReference type="PIRSF" id="PIRSF006162">
    <property type="entry name" value="PgpA"/>
    <property type="match status" value="1"/>
</dbReference>
<protein>
    <recommendedName>
        <fullName evidence="1">Phosphatidylglycerophosphatase A</fullName>
        <ecNumber evidence="1">3.1.3.27</ecNumber>
    </recommendedName>
    <alternativeName>
        <fullName evidence="1">Phosphatidylglycerolphosphate phosphatase A</fullName>
    </alternativeName>
</protein>
<reference evidence="4 5" key="1">
    <citation type="journal article" date="2012" name="J. Bacteriol.">
        <title>Genome sequence of proteorhodopsin-containing sea ice bacterium Glaciecola punicea ACAM 611T.</title>
        <authorList>
            <person name="Qin Q.-L."/>
            <person name="Xie B.-B."/>
            <person name="Shu Y.-L."/>
            <person name="Rong J.-C."/>
            <person name="Zhao D.-L."/>
            <person name="Zhang X.-Y."/>
            <person name="Chen X.-L."/>
            <person name="Zhou B.-C."/>
            <person name="Zhanga Y.-Z."/>
        </authorList>
    </citation>
    <scope>NUCLEOTIDE SEQUENCE [LARGE SCALE GENOMIC DNA]</scope>
    <source>
        <strain evidence="4 5">ACAM 611</strain>
    </source>
</reference>
<keyword evidence="2" id="KW-1133">Transmembrane helix</keyword>
<feature type="transmembrane region" description="Helical" evidence="2">
    <location>
        <begin position="89"/>
        <end position="113"/>
    </location>
</feature>
<keyword evidence="1" id="KW-0442">Lipid degradation</keyword>
<dbReference type="InterPro" id="IPR026037">
    <property type="entry name" value="PgpA"/>
</dbReference>
<dbReference type="GO" id="GO:0005886">
    <property type="term" value="C:plasma membrane"/>
    <property type="evidence" value="ECO:0007669"/>
    <property type="project" value="UniProtKB-SubCell"/>
</dbReference>
<evidence type="ECO:0000256" key="2">
    <source>
        <dbReference type="SAM" id="Phobius"/>
    </source>
</evidence>
<evidence type="ECO:0000313" key="4">
    <source>
        <dbReference type="EMBL" id="GAB54347.1"/>
    </source>
</evidence>
<comment type="function">
    <text evidence="1">Lipid phosphatase which dephosphorylates phosphatidylglycerophosphate (PGP) to phosphatidylglycerol (PG).</text>
</comment>
<dbReference type="PANTHER" id="PTHR36305:SF1">
    <property type="entry name" value="PHOSPHATIDYLGLYCEROPHOSPHATASE A"/>
    <property type="match status" value="1"/>
</dbReference>
<dbReference type="OrthoDB" id="9804091at2"/>
<evidence type="ECO:0000313" key="5">
    <source>
        <dbReference type="Proteomes" id="UP000053586"/>
    </source>
</evidence>
<proteinExistence type="predicted"/>
<keyword evidence="1 2" id="KW-0472">Membrane</keyword>
<keyword evidence="1 2" id="KW-0812">Transmembrane</keyword>
<dbReference type="GO" id="GO:0008962">
    <property type="term" value="F:phosphatidylglycerophosphatase activity"/>
    <property type="evidence" value="ECO:0007669"/>
    <property type="project" value="UniProtKB-EC"/>
</dbReference>
<dbReference type="EMBL" id="BAET01000003">
    <property type="protein sequence ID" value="GAB54347.1"/>
    <property type="molecule type" value="Genomic_DNA"/>
</dbReference>
<evidence type="ECO:0000259" key="3">
    <source>
        <dbReference type="Pfam" id="PF04608"/>
    </source>
</evidence>
<accession>H5T7S0</accession>
<dbReference type="CDD" id="cd06971">
    <property type="entry name" value="PgpA"/>
    <property type="match status" value="1"/>
</dbReference>
<dbReference type="GO" id="GO:0046872">
    <property type="term" value="F:metal ion binding"/>
    <property type="evidence" value="ECO:0007669"/>
    <property type="project" value="UniProtKB-KW"/>
</dbReference>
<keyword evidence="1" id="KW-0460">Magnesium</keyword>
<dbReference type="InterPro" id="IPR036681">
    <property type="entry name" value="PgpA-like_sf"/>
</dbReference>
<feature type="domain" description="YutG/PgpA" evidence="3">
    <location>
        <begin position="19"/>
        <end position="155"/>
    </location>
</feature>
<comment type="cofactor">
    <cofactor evidence="1">
        <name>Mg(2+)</name>
        <dbReference type="ChEBI" id="CHEBI:18420"/>
    </cofactor>
</comment>
<dbReference type="RefSeq" id="WP_006002492.1">
    <property type="nucleotide sequence ID" value="NZ_BAET01000003.1"/>
</dbReference>